<evidence type="ECO:0000313" key="2">
    <source>
        <dbReference type="EMBL" id="KKN35999.1"/>
    </source>
</evidence>
<dbReference type="EMBL" id="LAZR01001995">
    <property type="protein sequence ID" value="KKN35999.1"/>
    <property type="molecule type" value="Genomic_DNA"/>
</dbReference>
<accession>A0A0F9Q0K1</accession>
<protein>
    <submittedName>
        <fullName evidence="2">Uncharacterized protein</fullName>
    </submittedName>
</protein>
<keyword evidence="1" id="KW-0812">Transmembrane</keyword>
<reference evidence="2" key="1">
    <citation type="journal article" date="2015" name="Nature">
        <title>Complex archaea that bridge the gap between prokaryotes and eukaryotes.</title>
        <authorList>
            <person name="Spang A."/>
            <person name="Saw J.H."/>
            <person name="Jorgensen S.L."/>
            <person name="Zaremba-Niedzwiedzka K."/>
            <person name="Martijn J."/>
            <person name="Lind A.E."/>
            <person name="van Eijk R."/>
            <person name="Schleper C."/>
            <person name="Guy L."/>
            <person name="Ettema T.J."/>
        </authorList>
    </citation>
    <scope>NUCLEOTIDE SEQUENCE</scope>
</reference>
<keyword evidence="1" id="KW-0472">Membrane</keyword>
<name>A0A0F9Q0K1_9ZZZZ</name>
<feature type="transmembrane region" description="Helical" evidence="1">
    <location>
        <begin position="47"/>
        <end position="72"/>
    </location>
</feature>
<sequence length="80" mass="9055">MDKIGKAEIIRKGLIYIFILIGTITLLLLFGGMFTGVAFFFNKFFNYIATIIIMVIFAITTKYVGDILIIWLNGGRLTKD</sequence>
<proteinExistence type="predicted"/>
<gene>
    <name evidence="2" type="ORF">LCGC14_0778120</name>
</gene>
<evidence type="ECO:0000256" key="1">
    <source>
        <dbReference type="SAM" id="Phobius"/>
    </source>
</evidence>
<keyword evidence="1" id="KW-1133">Transmembrane helix</keyword>
<feature type="transmembrane region" description="Helical" evidence="1">
    <location>
        <begin position="14"/>
        <end position="41"/>
    </location>
</feature>
<dbReference type="AlphaFoldDB" id="A0A0F9Q0K1"/>
<organism evidence="2">
    <name type="scientific">marine sediment metagenome</name>
    <dbReference type="NCBI Taxonomy" id="412755"/>
    <lineage>
        <taxon>unclassified sequences</taxon>
        <taxon>metagenomes</taxon>
        <taxon>ecological metagenomes</taxon>
    </lineage>
</organism>
<comment type="caution">
    <text evidence="2">The sequence shown here is derived from an EMBL/GenBank/DDBJ whole genome shotgun (WGS) entry which is preliminary data.</text>
</comment>